<name>A0A9X4KZW4_9BACL</name>
<dbReference type="RefSeq" id="WP_277538551.1">
    <property type="nucleotide sequence ID" value="NZ_JAPDIA010000009.1"/>
</dbReference>
<reference evidence="1" key="1">
    <citation type="submission" date="2022-10" db="EMBL/GenBank/DDBJ databases">
        <title>Comparative genomic analysis of Cohnella hashimotonis sp. nov., isolated from the International Space Station.</title>
        <authorList>
            <person name="Simpson A."/>
            <person name="Venkateswaran K."/>
        </authorList>
    </citation>
    <scope>NUCLEOTIDE SEQUENCE</scope>
    <source>
        <strain evidence="1">DSM 28161</strain>
    </source>
</reference>
<accession>A0A9X4KZW4</accession>
<sequence>MSDEDILKRLKRMGIPVDREIFLRDLQTFMHSDRVAQLWLEQSGSPSVREEAMFPTLAAKELSRRWAPDVLSFDKLEDMVERLSDYGSPQQDEERLALLRTVWDRLKTHFILPLGIRAWDNLYARFPTFIDFAWVLDEYSLTLRNASVALEVEQRKALLEERIALCREQQELFTDIEPDQLLNLRIEIGESYGLMGDFAQSDLTFENITADLPDAVWAYIQWGDLYRKSDRAKAASIYSLGLERCQGNPDNLFDLKELENRMAGLAQL</sequence>
<evidence type="ECO:0008006" key="3">
    <source>
        <dbReference type="Google" id="ProtNLM"/>
    </source>
</evidence>
<organism evidence="1 2">
    <name type="scientific">Cohnella rhizosphaerae</name>
    <dbReference type="NCBI Taxonomy" id="1457232"/>
    <lineage>
        <taxon>Bacteria</taxon>
        <taxon>Bacillati</taxon>
        <taxon>Bacillota</taxon>
        <taxon>Bacilli</taxon>
        <taxon>Bacillales</taxon>
        <taxon>Paenibacillaceae</taxon>
        <taxon>Cohnella</taxon>
    </lineage>
</organism>
<proteinExistence type="predicted"/>
<dbReference type="Proteomes" id="UP001153404">
    <property type="component" value="Unassembled WGS sequence"/>
</dbReference>
<dbReference type="EMBL" id="JAPDIA010000009">
    <property type="protein sequence ID" value="MDG0813992.1"/>
    <property type="molecule type" value="Genomic_DNA"/>
</dbReference>
<evidence type="ECO:0000313" key="2">
    <source>
        <dbReference type="Proteomes" id="UP001153404"/>
    </source>
</evidence>
<evidence type="ECO:0000313" key="1">
    <source>
        <dbReference type="EMBL" id="MDG0813992.1"/>
    </source>
</evidence>
<gene>
    <name evidence="1" type="ORF">OMP40_35445</name>
</gene>
<dbReference type="AlphaFoldDB" id="A0A9X4KZW4"/>
<protein>
    <recommendedName>
        <fullName evidence="3">Tetratricopeptide repeat protein</fullName>
    </recommendedName>
</protein>
<keyword evidence="2" id="KW-1185">Reference proteome</keyword>
<comment type="caution">
    <text evidence="1">The sequence shown here is derived from an EMBL/GenBank/DDBJ whole genome shotgun (WGS) entry which is preliminary data.</text>
</comment>